<dbReference type="InterPro" id="IPR052164">
    <property type="entry name" value="Anthracycline_SecMetBiosynth"/>
</dbReference>
<dbReference type="InterPro" id="IPR004360">
    <property type="entry name" value="Glyas_Fos-R_dOase_dom"/>
</dbReference>
<dbReference type="SUPFAM" id="SSF54593">
    <property type="entry name" value="Glyoxalase/Bleomycin resistance protein/Dihydroxybiphenyl dioxygenase"/>
    <property type="match status" value="1"/>
</dbReference>
<comment type="caution">
    <text evidence="2">The sequence shown here is derived from an EMBL/GenBank/DDBJ whole genome shotgun (WGS) entry which is preliminary data.</text>
</comment>
<organism evidence="2 3">
    <name type="scientific">Glycomyces luteolus</name>
    <dbReference type="NCBI Taxonomy" id="2670330"/>
    <lineage>
        <taxon>Bacteria</taxon>
        <taxon>Bacillati</taxon>
        <taxon>Actinomycetota</taxon>
        <taxon>Actinomycetes</taxon>
        <taxon>Glycomycetales</taxon>
        <taxon>Glycomycetaceae</taxon>
        <taxon>Glycomyces</taxon>
    </lineage>
</organism>
<dbReference type="Proteomes" id="UP001146067">
    <property type="component" value="Unassembled WGS sequence"/>
</dbReference>
<name>A0A9X3PGR6_9ACTN</name>
<evidence type="ECO:0000259" key="1">
    <source>
        <dbReference type="PROSITE" id="PS51819"/>
    </source>
</evidence>
<dbReference type="Gene3D" id="3.10.180.10">
    <property type="entry name" value="2,3-Dihydroxybiphenyl 1,2-Dioxygenase, domain 1"/>
    <property type="match status" value="1"/>
</dbReference>
<reference evidence="2" key="1">
    <citation type="submission" date="2022-12" db="EMBL/GenBank/DDBJ databases">
        <title>Gycomyces niveus sp.nov.,a novel actinomycete isolated from soil in Shouguan.</title>
        <authorList>
            <person name="Yang X."/>
        </authorList>
    </citation>
    <scope>NUCLEOTIDE SEQUENCE</scope>
    <source>
        <strain evidence="2">NEAU-A15</strain>
    </source>
</reference>
<sequence length="126" mass="13438">MGAPAMGSVGWFEFGTDQPDKIKEFYGELFGWQFKLNTDLPGVNYHEITTAPGQPSSGGIFESGGRFSDYAVFYILVPDVAAAVAKAKDLGAEVAMEPVTDASGITFGRLRDTAGNHFGVFSPPPQ</sequence>
<proteinExistence type="predicted"/>
<dbReference type="InterPro" id="IPR029068">
    <property type="entry name" value="Glyas_Bleomycin-R_OHBP_Dase"/>
</dbReference>
<protein>
    <submittedName>
        <fullName evidence="2">VOC family protein</fullName>
    </submittedName>
</protein>
<dbReference type="Pfam" id="PF00903">
    <property type="entry name" value="Glyoxalase"/>
    <property type="match status" value="1"/>
</dbReference>
<gene>
    <name evidence="2" type="ORF">O1R50_22000</name>
</gene>
<dbReference type="RefSeq" id="WP_270112380.1">
    <property type="nucleotide sequence ID" value="NZ_JAPZVP010000022.1"/>
</dbReference>
<accession>A0A9X3PGR6</accession>
<dbReference type="AlphaFoldDB" id="A0A9X3PGR6"/>
<dbReference type="EMBL" id="JAPZVP010000022">
    <property type="protein sequence ID" value="MDA1362314.1"/>
    <property type="molecule type" value="Genomic_DNA"/>
</dbReference>
<evidence type="ECO:0000313" key="2">
    <source>
        <dbReference type="EMBL" id="MDA1362314.1"/>
    </source>
</evidence>
<feature type="domain" description="VOC" evidence="1">
    <location>
        <begin position="8"/>
        <end position="123"/>
    </location>
</feature>
<dbReference type="PROSITE" id="PS51819">
    <property type="entry name" value="VOC"/>
    <property type="match status" value="1"/>
</dbReference>
<dbReference type="PANTHER" id="PTHR33993">
    <property type="entry name" value="GLYOXALASE-RELATED"/>
    <property type="match status" value="1"/>
</dbReference>
<evidence type="ECO:0000313" key="3">
    <source>
        <dbReference type="Proteomes" id="UP001146067"/>
    </source>
</evidence>
<dbReference type="InterPro" id="IPR037523">
    <property type="entry name" value="VOC_core"/>
</dbReference>
<dbReference type="PANTHER" id="PTHR33993:SF14">
    <property type="entry name" value="GB|AAF24581.1"/>
    <property type="match status" value="1"/>
</dbReference>
<keyword evidence="3" id="KW-1185">Reference proteome</keyword>